<keyword evidence="1" id="KW-0812">Transmembrane</keyword>
<feature type="transmembrane region" description="Helical" evidence="1">
    <location>
        <begin position="259"/>
        <end position="292"/>
    </location>
</feature>
<protein>
    <submittedName>
        <fullName evidence="2">Uncharacterized protein</fullName>
    </submittedName>
</protein>
<feature type="transmembrane region" description="Helical" evidence="1">
    <location>
        <begin position="298"/>
        <end position="318"/>
    </location>
</feature>
<dbReference type="EMBL" id="ASPP01004031">
    <property type="protein sequence ID" value="ETO32653.1"/>
    <property type="molecule type" value="Genomic_DNA"/>
</dbReference>
<organism evidence="2 3">
    <name type="scientific">Reticulomyxa filosa</name>
    <dbReference type="NCBI Taxonomy" id="46433"/>
    <lineage>
        <taxon>Eukaryota</taxon>
        <taxon>Sar</taxon>
        <taxon>Rhizaria</taxon>
        <taxon>Retaria</taxon>
        <taxon>Foraminifera</taxon>
        <taxon>Monothalamids</taxon>
        <taxon>Reticulomyxidae</taxon>
        <taxon>Reticulomyxa</taxon>
    </lineage>
</organism>
<keyword evidence="1" id="KW-1133">Transmembrane helix</keyword>
<accession>X6P3F0</accession>
<dbReference type="AlphaFoldDB" id="X6P3F0"/>
<proteinExistence type="predicted"/>
<evidence type="ECO:0000313" key="3">
    <source>
        <dbReference type="Proteomes" id="UP000023152"/>
    </source>
</evidence>
<evidence type="ECO:0000313" key="2">
    <source>
        <dbReference type="EMBL" id="ETO32653.1"/>
    </source>
</evidence>
<evidence type="ECO:0000256" key="1">
    <source>
        <dbReference type="SAM" id="Phobius"/>
    </source>
</evidence>
<dbReference type="Proteomes" id="UP000023152">
    <property type="component" value="Unassembled WGS sequence"/>
</dbReference>
<reference evidence="2 3" key="1">
    <citation type="journal article" date="2013" name="Curr. Biol.">
        <title>The Genome of the Foraminiferan Reticulomyxa filosa.</title>
        <authorList>
            <person name="Glockner G."/>
            <person name="Hulsmann N."/>
            <person name="Schleicher M."/>
            <person name="Noegel A.A."/>
            <person name="Eichinger L."/>
            <person name="Gallinger C."/>
            <person name="Pawlowski J."/>
            <person name="Sierra R."/>
            <person name="Euteneuer U."/>
            <person name="Pillet L."/>
            <person name="Moustafa A."/>
            <person name="Platzer M."/>
            <person name="Groth M."/>
            <person name="Szafranski K."/>
            <person name="Schliwa M."/>
        </authorList>
    </citation>
    <scope>NUCLEOTIDE SEQUENCE [LARGE SCALE GENOMIC DNA]</scope>
</reference>
<name>X6P3F0_RETFI</name>
<comment type="caution">
    <text evidence="2">The sequence shown here is derived from an EMBL/GenBank/DDBJ whole genome shotgun (WGS) entry which is preliminary data.</text>
</comment>
<keyword evidence="1" id="KW-0472">Membrane</keyword>
<keyword evidence="3" id="KW-1185">Reference proteome</keyword>
<gene>
    <name evidence="2" type="ORF">RFI_04462</name>
</gene>
<feature type="transmembrane region" description="Helical" evidence="1">
    <location>
        <begin position="6"/>
        <end position="30"/>
    </location>
</feature>
<sequence length="417" mass="48519">MSIAIIAVIIMGILVPVVMIFLCCVALMCLEIAKLVAIPIFFRYANRYHRYDANLSKQLFNFVYYHAKNQSDYWLRLVVANYSLVLTNLRRKQTIASLPLLSNADTQLSPSTQVDTEQNFIDPILSLPDHQNWIKRLLIPHAFEHHQTKQKLSKSRSELLAKLPKDTNPTNEQMVELFAGLPDPDKLPPPKLDDPQDWHHLLDLRPQDLWELIKEEWEEMIAFYFKCEVYQQIKTELSGNFANAGGCSRCAFVAACTSLFLLLYFIGPLFACVFLFSLFYPITALIVTWYYSGWNSVHYLQLTLTCFYSFALLCMLVMTPRVLSFQHASFHLFAIRRREYSRNAGVDEMKQRYISLFATTTRNKLVRAFFKDFATEIIEFLPRMHSIDNVNNENIDAILQTCQKFDDTFDKNIFDYA</sequence>